<dbReference type="Gene3D" id="3.30.2320.10">
    <property type="entry name" value="hypothetical protein PF0899 domain"/>
    <property type="match status" value="1"/>
</dbReference>
<evidence type="ECO:0000259" key="3">
    <source>
        <dbReference type="Pfam" id="PF05065"/>
    </source>
</evidence>
<reference evidence="4 5" key="1">
    <citation type="submission" date="2019-07" db="EMBL/GenBank/DDBJ databases">
        <title>Tomitella cavernea sp. nov., an actinomycete isolated from soil.</title>
        <authorList>
            <person name="Cheng J."/>
        </authorList>
    </citation>
    <scope>NUCLEOTIDE SEQUENCE [LARGE SCALE GENOMIC DNA]</scope>
    <source>
        <strain evidence="4 5">HY188</strain>
    </source>
</reference>
<dbReference type="RefSeq" id="WP_143909196.1">
    <property type="nucleotide sequence ID" value="NZ_CP041765.1"/>
</dbReference>
<dbReference type="Gene3D" id="3.30.2400.10">
    <property type="entry name" value="Major capsid protein gp5"/>
    <property type="match status" value="1"/>
</dbReference>
<dbReference type="EMBL" id="CP041765">
    <property type="protein sequence ID" value="QDQ97976.1"/>
    <property type="molecule type" value="Genomic_DNA"/>
</dbReference>
<sequence>MKLKEKRAAELAAARTVVDAAKAAARDLTADENTTIEEHLAEADRVKGLIDEQDRGTDLMRRLEGMAPESDAGTPGAKDTGDEPAAKSLGDHFVKHAHDRMVELKGYSGASAAAPEFVKTNTDTHVIGDWADGAPVLTDVDRTIVRDYREPLVVADLLGTGTISGNAISYFVEGALEGEFKNVAEAANKPQLHVKNPTSEVDALKKMAGFIDLSDEFVEDVPFLVTEINNRLLYELRAHEQRQLLHGNGTGSNIKGIFNRGIQTHAAADTAETAQADAIFQAGTKITTATGMSADGIVINPLDYQRFRLGKDGNGQYMGGGYFGGAYGNGGIMQTPPLWGLRTVVTPAVEQGTVLVGAFRQSATVYRKGGVRVESTNSDRDKFTSNIVTIRAEQRIALAVRQPLGFVKVDIAGDASGEA</sequence>
<keyword evidence="5" id="KW-1185">Reference proteome</keyword>
<evidence type="ECO:0000313" key="5">
    <source>
        <dbReference type="Proteomes" id="UP000317344"/>
    </source>
</evidence>
<protein>
    <submittedName>
        <fullName evidence="4">Phage major capsid protein</fullName>
    </submittedName>
</protein>
<reference evidence="4 5" key="2">
    <citation type="submission" date="2019-07" db="EMBL/GenBank/DDBJ databases">
        <authorList>
            <person name="Huang Y."/>
        </authorList>
    </citation>
    <scope>NUCLEOTIDE SEQUENCE [LARGE SCALE GENOMIC DNA]</scope>
    <source>
        <strain evidence="4 5">HY188</strain>
    </source>
</reference>
<proteinExistence type="predicted"/>
<feature type="domain" description="Phage capsid-like C-terminal" evidence="3">
    <location>
        <begin position="135"/>
        <end position="410"/>
    </location>
</feature>
<feature type="region of interest" description="Disordered" evidence="2">
    <location>
        <begin position="66"/>
        <end position="85"/>
    </location>
</feature>
<dbReference type="InterPro" id="IPR024455">
    <property type="entry name" value="Phage_capsid"/>
</dbReference>
<dbReference type="NCBIfam" id="TIGR01554">
    <property type="entry name" value="major_cap_HK97"/>
    <property type="match status" value="1"/>
</dbReference>
<dbReference type="AlphaFoldDB" id="A0A516X4I3"/>
<dbReference type="SUPFAM" id="SSF56563">
    <property type="entry name" value="Major capsid protein gp5"/>
    <property type="match status" value="1"/>
</dbReference>
<dbReference type="OrthoDB" id="8444243at2"/>
<evidence type="ECO:0000313" key="4">
    <source>
        <dbReference type="EMBL" id="QDQ97976.1"/>
    </source>
</evidence>
<dbReference type="KEGG" id="toy:FO059_12445"/>
<comment type="subcellular location">
    <subcellularLocation>
        <location evidence="1">Virion</location>
    </subcellularLocation>
</comment>
<accession>A0A516X4I3</accession>
<gene>
    <name evidence="4" type="ORF">FO059_12445</name>
</gene>
<organism evidence="4 5">
    <name type="scientific">Tomitella fengzijianii</name>
    <dbReference type="NCBI Taxonomy" id="2597660"/>
    <lineage>
        <taxon>Bacteria</taxon>
        <taxon>Bacillati</taxon>
        <taxon>Actinomycetota</taxon>
        <taxon>Actinomycetes</taxon>
        <taxon>Mycobacteriales</taxon>
        <taxon>Tomitella</taxon>
    </lineage>
</organism>
<evidence type="ECO:0000256" key="1">
    <source>
        <dbReference type="ARBA" id="ARBA00004328"/>
    </source>
</evidence>
<dbReference type="Proteomes" id="UP000317344">
    <property type="component" value="Chromosome"/>
</dbReference>
<evidence type="ECO:0000256" key="2">
    <source>
        <dbReference type="SAM" id="MobiDB-lite"/>
    </source>
</evidence>
<dbReference type="Pfam" id="PF05065">
    <property type="entry name" value="Phage_capsid"/>
    <property type="match status" value="1"/>
</dbReference>
<name>A0A516X4I3_9ACTN</name>
<dbReference type="InterPro" id="IPR054612">
    <property type="entry name" value="Phage_capsid-like_C"/>
</dbReference>